<proteinExistence type="predicted"/>
<dbReference type="RefSeq" id="WP_252819195.1">
    <property type="nucleotide sequence ID" value="NZ_JAMXQS010000005.1"/>
</dbReference>
<evidence type="ECO:0000313" key="2">
    <source>
        <dbReference type="Proteomes" id="UP001205906"/>
    </source>
</evidence>
<dbReference type="CDD" id="cd20293">
    <property type="entry name" value="cupin_HutD_N"/>
    <property type="match status" value="1"/>
</dbReference>
<name>A0ABT1C643_9HYPH</name>
<dbReference type="Proteomes" id="UP001205906">
    <property type="component" value="Unassembled WGS sequence"/>
</dbReference>
<dbReference type="InterPro" id="IPR011051">
    <property type="entry name" value="RmlC_Cupin_sf"/>
</dbReference>
<dbReference type="Gene3D" id="2.60.120.10">
    <property type="entry name" value="Jelly Rolls"/>
    <property type="match status" value="1"/>
</dbReference>
<comment type="caution">
    <text evidence="1">The sequence shown here is derived from an EMBL/GenBank/DDBJ whole genome shotgun (WGS) entry which is preliminary data.</text>
</comment>
<dbReference type="Pfam" id="PF05962">
    <property type="entry name" value="HutD"/>
    <property type="match status" value="1"/>
</dbReference>
<dbReference type="EMBL" id="JAMXQS010000005">
    <property type="protein sequence ID" value="MCO6050274.1"/>
    <property type="molecule type" value="Genomic_DNA"/>
</dbReference>
<organism evidence="1 2">
    <name type="scientific">Mesorhizobium liriopis</name>
    <dbReference type="NCBI Taxonomy" id="2953882"/>
    <lineage>
        <taxon>Bacteria</taxon>
        <taxon>Pseudomonadati</taxon>
        <taxon>Pseudomonadota</taxon>
        <taxon>Alphaproteobacteria</taxon>
        <taxon>Hyphomicrobiales</taxon>
        <taxon>Phyllobacteriaceae</taxon>
        <taxon>Mesorhizobium</taxon>
    </lineage>
</organism>
<sequence>MLDSTMMRPRAEVAAAGNLGELRETTTMRVLQPSEYRRMPWKNGGGETAEIAVGPAGASLNGFGWRVSMAWVAQDGPFSSFPEVDRTLVVLEGDGIELSVEGEDAVTLTRLSQPHGFAADAPTRGRLLGGPIIDLNIMTRRGHFTHRIQHISIVASTELVAEWETNLLFVNGDCGIAWSGKSFALARFSALVDLPKTSLLRFASDEPADVFLIGIDPVVP</sequence>
<accession>A0ABT1C643</accession>
<dbReference type="PANTHER" id="PTHR37943:SF1">
    <property type="entry name" value="PROTEIN VES"/>
    <property type="match status" value="1"/>
</dbReference>
<evidence type="ECO:0000313" key="1">
    <source>
        <dbReference type="EMBL" id="MCO6050274.1"/>
    </source>
</evidence>
<dbReference type="InterPro" id="IPR010282">
    <property type="entry name" value="Uncharacterised_HutD/Ves"/>
</dbReference>
<dbReference type="SUPFAM" id="SSF51182">
    <property type="entry name" value="RmlC-like cupins"/>
    <property type="match status" value="1"/>
</dbReference>
<keyword evidence="2" id="KW-1185">Reference proteome</keyword>
<gene>
    <name evidence="1" type="ORF">NGM99_10805</name>
</gene>
<dbReference type="InterPro" id="IPR014710">
    <property type="entry name" value="RmlC-like_jellyroll"/>
</dbReference>
<protein>
    <submittedName>
        <fullName evidence="1">HutD family protein</fullName>
    </submittedName>
</protein>
<dbReference type="PANTHER" id="PTHR37943">
    <property type="entry name" value="PROTEIN VES"/>
    <property type="match status" value="1"/>
</dbReference>
<reference evidence="1 2" key="1">
    <citation type="submission" date="2022-06" db="EMBL/GenBank/DDBJ databases">
        <title>Mesorhizobium sp. strain RP14 Genome sequencing and assembly.</title>
        <authorList>
            <person name="Kim I."/>
        </authorList>
    </citation>
    <scope>NUCLEOTIDE SEQUENCE [LARGE SCALE GENOMIC DNA]</scope>
    <source>
        <strain evidence="2">RP14(2022)</strain>
    </source>
</reference>